<keyword evidence="2" id="KW-1185">Reference proteome</keyword>
<sequence>MTTPEPKTPTGPAQQSALGWCDLIQSNSDHGTIEGFALEQLIDMQRDRSLRSGEAR</sequence>
<organism evidence="1 2">
    <name type="scientific">Marivita lacus</name>
    <dbReference type="NCBI Taxonomy" id="1323742"/>
    <lineage>
        <taxon>Bacteria</taxon>
        <taxon>Pseudomonadati</taxon>
        <taxon>Pseudomonadota</taxon>
        <taxon>Alphaproteobacteria</taxon>
        <taxon>Rhodobacterales</taxon>
        <taxon>Roseobacteraceae</taxon>
        <taxon>Marivita</taxon>
    </lineage>
</organism>
<reference evidence="2" key="1">
    <citation type="journal article" date="2019" name="Int. J. Syst. Evol. Microbiol.">
        <title>The Global Catalogue of Microorganisms (GCM) 10K type strain sequencing project: providing services to taxonomists for standard genome sequencing and annotation.</title>
        <authorList>
            <consortium name="The Broad Institute Genomics Platform"/>
            <consortium name="The Broad Institute Genome Sequencing Center for Infectious Disease"/>
            <person name="Wu L."/>
            <person name="Ma J."/>
        </authorList>
    </citation>
    <scope>NUCLEOTIDE SEQUENCE [LARGE SCALE GENOMIC DNA]</scope>
    <source>
        <strain evidence="2">CGMCC 1.12478</strain>
    </source>
</reference>
<dbReference type="Proteomes" id="UP000645462">
    <property type="component" value="Unassembled WGS sequence"/>
</dbReference>
<proteinExistence type="predicted"/>
<dbReference type="RefSeq" id="WP_188483203.1">
    <property type="nucleotide sequence ID" value="NZ_BMFC01000010.1"/>
</dbReference>
<comment type="caution">
    <text evidence="1">The sequence shown here is derived from an EMBL/GenBank/DDBJ whole genome shotgun (WGS) entry which is preliminary data.</text>
</comment>
<dbReference type="EMBL" id="BMFC01000010">
    <property type="protein sequence ID" value="GGC14325.1"/>
    <property type="molecule type" value="Genomic_DNA"/>
</dbReference>
<protein>
    <submittedName>
        <fullName evidence="1">Uncharacterized protein</fullName>
    </submittedName>
</protein>
<evidence type="ECO:0000313" key="1">
    <source>
        <dbReference type="EMBL" id="GGC14325.1"/>
    </source>
</evidence>
<evidence type="ECO:0000313" key="2">
    <source>
        <dbReference type="Proteomes" id="UP000645462"/>
    </source>
</evidence>
<name>A0ABQ1L2T3_9RHOB</name>
<gene>
    <name evidence="1" type="ORF">GCM10011363_33580</name>
</gene>
<accession>A0ABQ1L2T3</accession>